<dbReference type="Gene3D" id="1.10.238.10">
    <property type="entry name" value="EF-hand"/>
    <property type="match status" value="2"/>
</dbReference>
<dbReference type="Pfam" id="PF13499">
    <property type="entry name" value="EF-hand_7"/>
    <property type="match status" value="2"/>
</dbReference>
<dbReference type="FunFam" id="1.10.238.10:FF:000001">
    <property type="entry name" value="Calmodulin 1"/>
    <property type="match status" value="1"/>
</dbReference>
<dbReference type="GO" id="GO:0016460">
    <property type="term" value="C:myosin II complex"/>
    <property type="evidence" value="ECO:0007669"/>
    <property type="project" value="TreeGrafter"/>
</dbReference>
<protein>
    <recommendedName>
        <fullName evidence="1">Calmodulin</fullName>
    </recommendedName>
</protein>
<evidence type="ECO:0000256" key="4">
    <source>
        <dbReference type="ARBA" id="ARBA00022837"/>
    </source>
</evidence>
<dbReference type="SMART" id="SM00054">
    <property type="entry name" value="EFh"/>
    <property type="match status" value="4"/>
</dbReference>
<keyword evidence="4" id="KW-0106">Calcium</keyword>
<sequence length="142" mass="16123">MESEIDRVFNYFDKDSSGYIDLSELGNALRCLGLTPSNAQVEELMKKADVNADSKLGKCEFTYMYKEISVDKKVTIEDLIKEFKVFDKDNSGYISVQELDEILCSQGEPMSRDEVRELLKDFDQDKNGRVSIVELATGLLSK</sequence>
<dbReference type="PROSITE" id="PS00018">
    <property type="entry name" value="EF_HAND_1"/>
    <property type="match status" value="3"/>
</dbReference>
<keyword evidence="8" id="KW-1185">Reference proteome</keyword>
<feature type="domain" description="EF-hand" evidence="6">
    <location>
        <begin position="1"/>
        <end position="35"/>
    </location>
</feature>
<dbReference type="PANTHER" id="PTHR23048:SF0">
    <property type="entry name" value="CALMODULIN LIKE 3"/>
    <property type="match status" value="1"/>
</dbReference>
<feature type="domain" description="EF-hand" evidence="6">
    <location>
        <begin position="110"/>
        <end position="142"/>
    </location>
</feature>
<dbReference type="InterPro" id="IPR011992">
    <property type="entry name" value="EF-hand-dom_pair"/>
</dbReference>
<feature type="domain" description="EF-hand" evidence="6">
    <location>
        <begin position="74"/>
        <end position="109"/>
    </location>
</feature>
<name>A0AAU9ILG6_9CILI</name>
<dbReference type="AlphaFoldDB" id="A0AAU9ILG6"/>
<dbReference type="PROSITE" id="PS50222">
    <property type="entry name" value="EF_HAND_2"/>
    <property type="match status" value="4"/>
</dbReference>
<accession>A0AAU9ILG6</accession>
<reference evidence="7" key="1">
    <citation type="submission" date="2021-09" db="EMBL/GenBank/DDBJ databases">
        <authorList>
            <consortium name="AG Swart"/>
            <person name="Singh M."/>
            <person name="Singh A."/>
            <person name="Seah K."/>
            <person name="Emmerich C."/>
        </authorList>
    </citation>
    <scope>NUCLEOTIDE SEQUENCE</scope>
    <source>
        <strain evidence="7">ATCC30299</strain>
    </source>
</reference>
<gene>
    <name evidence="7" type="ORF">BSTOLATCC_MIC9874</name>
</gene>
<comment type="caution">
    <text evidence="7">The sequence shown here is derived from an EMBL/GenBank/DDBJ whole genome shotgun (WGS) entry which is preliminary data.</text>
</comment>
<dbReference type="SUPFAM" id="SSF47473">
    <property type="entry name" value="EF-hand"/>
    <property type="match status" value="1"/>
</dbReference>
<organism evidence="7 8">
    <name type="scientific">Blepharisma stoltei</name>
    <dbReference type="NCBI Taxonomy" id="1481888"/>
    <lineage>
        <taxon>Eukaryota</taxon>
        <taxon>Sar</taxon>
        <taxon>Alveolata</taxon>
        <taxon>Ciliophora</taxon>
        <taxon>Postciliodesmatophora</taxon>
        <taxon>Heterotrichea</taxon>
        <taxon>Heterotrichida</taxon>
        <taxon>Blepharismidae</taxon>
        <taxon>Blepharisma</taxon>
    </lineage>
</organism>
<evidence type="ECO:0000256" key="5">
    <source>
        <dbReference type="ARBA" id="ARBA00022990"/>
    </source>
</evidence>
<evidence type="ECO:0000259" key="6">
    <source>
        <dbReference type="PROSITE" id="PS50222"/>
    </source>
</evidence>
<keyword evidence="2" id="KW-0479">Metal-binding</keyword>
<proteinExistence type="predicted"/>
<dbReference type="PANTHER" id="PTHR23048">
    <property type="entry name" value="MYOSIN LIGHT CHAIN 1, 3"/>
    <property type="match status" value="1"/>
</dbReference>
<evidence type="ECO:0000256" key="2">
    <source>
        <dbReference type="ARBA" id="ARBA00022723"/>
    </source>
</evidence>
<dbReference type="InterPro" id="IPR002048">
    <property type="entry name" value="EF_hand_dom"/>
</dbReference>
<dbReference type="InterPro" id="IPR050230">
    <property type="entry name" value="CALM/Myosin/TropC-like"/>
</dbReference>
<keyword evidence="3" id="KW-0677">Repeat</keyword>
<dbReference type="GO" id="GO:0005509">
    <property type="term" value="F:calcium ion binding"/>
    <property type="evidence" value="ECO:0007669"/>
    <property type="project" value="InterPro"/>
</dbReference>
<evidence type="ECO:0000256" key="3">
    <source>
        <dbReference type="ARBA" id="ARBA00022737"/>
    </source>
</evidence>
<dbReference type="EMBL" id="CAJZBQ010000011">
    <property type="protein sequence ID" value="CAG9314077.1"/>
    <property type="molecule type" value="Genomic_DNA"/>
</dbReference>
<evidence type="ECO:0000313" key="7">
    <source>
        <dbReference type="EMBL" id="CAG9314077.1"/>
    </source>
</evidence>
<keyword evidence="5" id="KW-0007">Acetylation</keyword>
<evidence type="ECO:0000256" key="1">
    <source>
        <dbReference type="ARBA" id="ARBA00020786"/>
    </source>
</evidence>
<evidence type="ECO:0000313" key="8">
    <source>
        <dbReference type="Proteomes" id="UP001162131"/>
    </source>
</evidence>
<dbReference type="Proteomes" id="UP001162131">
    <property type="component" value="Unassembled WGS sequence"/>
</dbReference>
<dbReference type="InterPro" id="IPR018247">
    <property type="entry name" value="EF_Hand_1_Ca_BS"/>
</dbReference>
<feature type="domain" description="EF-hand" evidence="6">
    <location>
        <begin position="36"/>
        <end position="71"/>
    </location>
</feature>